<reference evidence="1 2" key="1">
    <citation type="submission" date="2014-07" db="EMBL/GenBank/DDBJ databases">
        <title>Complete Genome of Bacillus megaterium Myophage Moonbeam.</title>
        <authorList>
            <person name="Cadungog J.N."/>
            <person name="Khatemi B.E."/>
            <person name="Hernandez A.C."/>
            <person name="Everett G.F.K."/>
        </authorList>
    </citation>
    <scope>NUCLEOTIDE SEQUENCE [LARGE SCALE GENOMIC DNA]</scope>
</reference>
<proteinExistence type="predicted"/>
<keyword evidence="2" id="KW-1185">Reference proteome</keyword>
<evidence type="ECO:0000313" key="1">
    <source>
        <dbReference type="EMBL" id="AIW03602.1"/>
    </source>
</evidence>
<gene>
    <name evidence="1" type="ORF">CPT_Moonbeam204</name>
</gene>
<accession>A0A0A0RNL0</accession>
<sequence>MAKKNFSWDSEELLGIYPVSDKKQFEYKLCMLKDKEYVSVAEQRMTDEGWKYYGNKTLEMSVYRQLVAFMDNR</sequence>
<dbReference type="OrthoDB" id="20909at10239"/>
<protein>
    <submittedName>
        <fullName evidence="1">Uncharacterized protein</fullName>
    </submittedName>
</protein>
<dbReference type="GeneID" id="24608179"/>
<organism evidence="1 2">
    <name type="scientific">Bacillus phage Moonbeam</name>
    <dbReference type="NCBI Taxonomy" id="1540091"/>
    <lineage>
        <taxon>Viruses</taxon>
        <taxon>Duplodnaviria</taxon>
        <taxon>Heunggongvirae</taxon>
        <taxon>Uroviricota</taxon>
        <taxon>Caudoviricetes</taxon>
        <taxon>Herelleviridae</taxon>
        <taxon>Bastillevirinae</taxon>
        <taxon>Moonbeamvirus</taxon>
        <taxon>Moonbeamvirus moonbeam</taxon>
    </lineage>
</organism>
<dbReference type="KEGG" id="vg:24608179"/>
<dbReference type="Proteomes" id="UP000030207">
    <property type="component" value="Segment"/>
</dbReference>
<evidence type="ECO:0000313" key="2">
    <source>
        <dbReference type="Proteomes" id="UP000030207"/>
    </source>
</evidence>
<name>A0A0A0RNL0_9CAUD</name>
<dbReference type="RefSeq" id="YP_009151767.1">
    <property type="nucleotide sequence ID" value="NC_027374.1"/>
</dbReference>
<dbReference type="EMBL" id="KM236246">
    <property type="protein sequence ID" value="AIW03602.1"/>
    <property type="molecule type" value="Genomic_DNA"/>
</dbReference>